<evidence type="ECO:0000313" key="2">
    <source>
        <dbReference type="EMBL" id="MBD2767621.1"/>
    </source>
</evidence>
<dbReference type="InterPro" id="IPR052936">
    <property type="entry name" value="Jasmonate_Hydroxylase-like"/>
</dbReference>
<evidence type="ECO:0000313" key="3">
    <source>
        <dbReference type="Proteomes" id="UP000612233"/>
    </source>
</evidence>
<dbReference type="PANTHER" id="PTHR37811:SF2">
    <property type="entry name" value="ABM DOMAIN-CONTAINING PROTEIN"/>
    <property type="match status" value="1"/>
</dbReference>
<comment type="caution">
    <text evidence="2">The sequence shown here is derived from an EMBL/GenBank/DDBJ whole genome shotgun (WGS) entry which is preliminary data.</text>
</comment>
<dbReference type="Proteomes" id="UP000612233">
    <property type="component" value="Unassembled WGS sequence"/>
</dbReference>
<keyword evidence="2" id="KW-0503">Monooxygenase</keyword>
<dbReference type="Pfam" id="PF03992">
    <property type="entry name" value="ABM"/>
    <property type="match status" value="1"/>
</dbReference>
<dbReference type="InterPro" id="IPR007138">
    <property type="entry name" value="ABM_dom"/>
</dbReference>
<reference evidence="2" key="1">
    <citation type="submission" date="2020-09" db="EMBL/GenBank/DDBJ databases">
        <authorList>
            <person name="Kim M.K."/>
        </authorList>
    </citation>
    <scope>NUCLEOTIDE SEQUENCE</scope>
    <source>
        <strain evidence="2">BT664</strain>
    </source>
</reference>
<dbReference type="EMBL" id="JACXAD010000006">
    <property type="protein sequence ID" value="MBD2767621.1"/>
    <property type="molecule type" value="Genomic_DNA"/>
</dbReference>
<gene>
    <name evidence="2" type="ORF">IC235_06925</name>
</gene>
<proteinExistence type="predicted"/>
<dbReference type="AlphaFoldDB" id="A0A927GJ06"/>
<organism evidence="2 3">
    <name type="scientific">Hymenobacter montanus</name>
    <dbReference type="NCBI Taxonomy" id="2771359"/>
    <lineage>
        <taxon>Bacteria</taxon>
        <taxon>Pseudomonadati</taxon>
        <taxon>Bacteroidota</taxon>
        <taxon>Cytophagia</taxon>
        <taxon>Cytophagales</taxon>
        <taxon>Hymenobacteraceae</taxon>
        <taxon>Hymenobacter</taxon>
    </lineage>
</organism>
<dbReference type="PANTHER" id="PTHR37811">
    <property type="entry name" value="BLL5343 PROTEIN"/>
    <property type="match status" value="1"/>
</dbReference>
<name>A0A927GJ06_9BACT</name>
<keyword evidence="2" id="KW-0560">Oxidoreductase</keyword>
<dbReference type="SUPFAM" id="SSF54909">
    <property type="entry name" value="Dimeric alpha+beta barrel"/>
    <property type="match status" value="1"/>
</dbReference>
<evidence type="ECO:0000259" key="1">
    <source>
        <dbReference type="PROSITE" id="PS51725"/>
    </source>
</evidence>
<keyword evidence="3" id="KW-1185">Reference proteome</keyword>
<sequence>MIAVIFEVLPHAAHQSEYLDLAADLRPVLEQMPGFISIERFQSLSQPGKLLSLSFWEHEDHVRQWRNLELHRHAQAQGRNQVFVDYRLRVAQVLRDYGMFERREAPADSQQEVTRKE</sequence>
<dbReference type="Gene3D" id="3.30.70.100">
    <property type="match status" value="1"/>
</dbReference>
<feature type="domain" description="ABM" evidence="1">
    <location>
        <begin position="1"/>
        <end position="90"/>
    </location>
</feature>
<dbReference type="InterPro" id="IPR011008">
    <property type="entry name" value="Dimeric_a/b-barrel"/>
</dbReference>
<accession>A0A927GJ06</accession>
<dbReference type="GO" id="GO:0004497">
    <property type="term" value="F:monooxygenase activity"/>
    <property type="evidence" value="ECO:0007669"/>
    <property type="project" value="UniProtKB-KW"/>
</dbReference>
<dbReference type="RefSeq" id="WP_191004443.1">
    <property type="nucleotide sequence ID" value="NZ_JACXAD010000006.1"/>
</dbReference>
<dbReference type="PROSITE" id="PS51725">
    <property type="entry name" value="ABM"/>
    <property type="match status" value="1"/>
</dbReference>
<protein>
    <submittedName>
        <fullName evidence="2">Antibiotic biosynthesis monooxygenase</fullName>
    </submittedName>
</protein>